<reference evidence="12 13" key="1">
    <citation type="journal article" date="2003" name="Proc. Natl. Acad. Sci. U.S.A.">
        <title>Complete genome sequence and analysis of Wolinella succinogenes.</title>
        <authorList>
            <person name="Baar C."/>
            <person name="Eppinger M."/>
            <person name="Raddatz G."/>
            <person name="Simon JM."/>
            <person name="Lanz C."/>
            <person name="Klimmek O."/>
            <person name="Nandakumar R."/>
            <person name="Gross R."/>
            <person name="Rosinus A."/>
            <person name="Keller H."/>
            <person name="Jagtap P."/>
            <person name="Linke B."/>
            <person name="Meyer F."/>
            <person name="Lederer H."/>
            <person name="Schuster S.C."/>
        </authorList>
    </citation>
    <scope>NUCLEOTIDE SEQUENCE [LARGE SCALE GENOMIC DNA]</scope>
    <source>
        <strain evidence="13">ATCC 29543 / DSM 1740 / CCUG 13145 / JCM 31913 / LMG 7466 / NCTC 11488 / FDC 602W</strain>
    </source>
</reference>
<keyword evidence="4 10" id="KW-0133">Cell shape</keyword>
<feature type="transmembrane region" description="Helical" evidence="10">
    <location>
        <begin position="295"/>
        <end position="315"/>
    </location>
</feature>
<feature type="transmembrane region" description="Helical" evidence="10">
    <location>
        <begin position="137"/>
        <end position="160"/>
    </location>
</feature>
<feature type="transmembrane region" description="Helical" evidence="10">
    <location>
        <begin position="336"/>
        <end position="360"/>
    </location>
</feature>
<dbReference type="Proteomes" id="UP000000422">
    <property type="component" value="Chromosome"/>
</dbReference>
<dbReference type="PRINTS" id="PR01806">
    <property type="entry name" value="VIRFACTRMVIN"/>
</dbReference>
<dbReference type="HOGENOM" id="CLU_006797_5_0_7"/>
<keyword evidence="6 10" id="KW-1133">Transmembrane helix</keyword>
<organism evidence="13">
    <name type="scientific">Wolinella succinogenes (strain ATCC 29543 / DSM 1740 / CCUG 13145 / JCM 31913 / LMG 7466 / NCTC 11488 / FDC 602W)</name>
    <name type="common">Vibrio succinogenes</name>
    <dbReference type="NCBI Taxonomy" id="273121"/>
    <lineage>
        <taxon>Bacteria</taxon>
        <taxon>Pseudomonadati</taxon>
        <taxon>Campylobacterota</taxon>
        <taxon>Epsilonproteobacteria</taxon>
        <taxon>Campylobacterales</taxon>
        <taxon>Helicobacteraceae</taxon>
        <taxon>Wolinella</taxon>
    </lineage>
</organism>
<comment type="function">
    <text evidence="8 10 11">Involved in peptidoglycan biosynthesis. Transports lipid-linked peptidoglycan precursors from the inner to the outer leaflet of the cytoplasmic membrane.</text>
</comment>
<keyword evidence="10 11" id="KW-0961">Cell wall biogenesis/degradation</keyword>
<keyword evidence="10 11" id="KW-0813">Transport</keyword>
<feature type="transmembrane region" description="Helical" evidence="10">
    <location>
        <begin position="172"/>
        <end position="190"/>
    </location>
</feature>
<keyword evidence="3 10" id="KW-0812">Transmembrane</keyword>
<dbReference type="GO" id="GO:0015648">
    <property type="term" value="F:lipid-linked peptidoglycan transporter activity"/>
    <property type="evidence" value="ECO:0007669"/>
    <property type="project" value="UniProtKB-UniRule"/>
</dbReference>
<feature type="transmembrane region" description="Helical" evidence="10">
    <location>
        <begin position="43"/>
        <end position="66"/>
    </location>
</feature>
<dbReference type="CDD" id="cd13123">
    <property type="entry name" value="MATE_MurJ_like"/>
    <property type="match status" value="1"/>
</dbReference>
<dbReference type="GO" id="GO:0005886">
    <property type="term" value="C:plasma membrane"/>
    <property type="evidence" value="ECO:0007669"/>
    <property type="project" value="UniProtKB-SubCell"/>
</dbReference>
<keyword evidence="7 10" id="KW-0472">Membrane</keyword>
<evidence type="ECO:0000256" key="1">
    <source>
        <dbReference type="ARBA" id="ARBA00004651"/>
    </source>
</evidence>
<feature type="transmembrane region" description="Helical" evidence="10">
    <location>
        <begin position="256"/>
        <end position="289"/>
    </location>
</feature>
<evidence type="ECO:0000256" key="5">
    <source>
        <dbReference type="ARBA" id="ARBA00022984"/>
    </source>
</evidence>
<keyword evidence="5 10" id="KW-0573">Peptidoglycan synthesis</keyword>
<dbReference type="UniPathway" id="UPA00219"/>
<feature type="transmembrane region" description="Helical" evidence="10">
    <location>
        <begin position="380"/>
        <end position="398"/>
    </location>
</feature>
<dbReference type="GO" id="GO:0008360">
    <property type="term" value="P:regulation of cell shape"/>
    <property type="evidence" value="ECO:0007669"/>
    <property type="project" value="UniProtKB-UniRule"/>
</dbReference>
<dbReference type="Pfam" id="PF03023">
    <property type="entry name" value="MurJ"/>
    <property type="match status" value="1"/>
</dbReference>
<evidence type="ECO:0000256" key="10">
    <source>
        <dbReference type="HAMAP-Rule" id="MF_02078"/>
    </source>
</evidence>
<evidence type="ECO:0000256" key="6">
    <source>
        <dbReference type="ARBA" id="ARBA00022989"/>
    </source>
</evidence>
<feature type="transmembrane region" description="Helical" evidence="10">
    <location>
        <begin position="97"/>
        <end position="125"/>
    </location>
</feature>
<dbReference type="GO" id="GO:0034204">
    <property type="term" value="P:lipid translocation"/>
    <property type="evidence" value="ECO:0007669"/>
    <property type="project" value="TreeGrafter"/>
</dbReference>
<accession>Q7MA69</accession>
<dbReference type="eggNOG" id="COG0728">
    <property type="taxonomic scope" value="Bacteria"/>
</dbReference>
<gene>
    <name evidence="10" type="primary">murJ</name>
    <name evidence="12" type="ordered locus">WS0442</name>
</gene>
<evidence type="ECO:0000256" key="8">
    <source>
        <dbReference type="ARBA" id="ARBA00060041"/>
    </source>
</evidence>
<dbReference type="NCBIfam" id="TIGR01695">
    <property type="entry name" value="murJ_mviN"/>
    <property type="match status" value="1"/>
</dbReference>
<dbReference type="GO" id="GO:0009252">
    <property type="term" value="P:peptidoglycan biosynthetic process"/>
    <property type="evidence" value="ECO:0007669"/>
    <property type="project" value="UniProtKB-UniRule"/>
</dbReference>
<dbReference type="GO" id="GO:0071555">
    <property type="term" value="P:cell wall organization"/>
    <property type="evidence" value="ECO:0007669"/>
    <property type="project" value="UniProtKB-UniRule"/>
</dbReference>
<keyword evidence="2 10" id="KW-1003">Cell membrane</keyword>
<dbReference type="PANTHER" id="PTHR47019:SF1">
    <property type="entry name" value="LIPID II FLIPPASE MURJ"/>
    <property type="match status" value="1"/>
</dbReference>
<dbReference type="HAMAP" id="MF_02078">
    <property type="entry name" value="MurJ_MviN"/>
    <property type="match status" value="1"/>
</dbReference>
<dbReference type="EMBL" id="BX571658">
    <property type="protein sequence ID" value="CAE09584.1"/>
    <property type="molecule type" value="Genomic_DNA"/>
</dbReference>
<protein>
    <recommendedName>
        <fullName evidence="10">Probable lipid II flippase MurJ</fullName>
    </recommendedName>
</protein>
<feature type="transmembrane region" description="Helical" evidence="10">
    <location>
        <begin position="466"/>
        <end position="488"/>
    </location>
</feature>
<evidence type="ECO:0000256" key="11">
    <source>
        <dbReference type="PIRNR" id="PIRNR002869"/>
    </source>
</evidence>
<keyword evidence="13" id="KW-1185">Reference proteome</keyword>
<dbReference type="KEGG" id="wsu:WS0442"/>
<dbReference type="PANTHER" id="PTHR47019">
    <property type="entry name" value="LIPID II FLIPPASE MURJ"/>
    <property type="match status" value="1"/>
</dbReference>
<feature type="transmembrane region" description="Helical" evidence="10">
    <location>
        <begin position="202"/>
        <end position="223"/>
    </location>
</feature>
<dbReference type="InterPro" id="IPR051050">
    <property type="entry name" value="Lipid_II_flippase_MurJ/MviN"/>
</dbReference>
<comment type="subcellular location">
    <subcellularLocation>
        <location evidence="10">Cell inner membrane</location>
        <topology evidence="10">Multi-pass membrane protein</topology>
    </subcellularLocation>
    <subcellularLocation>
        <location evidence="1">Cell membrane</location>
        <topology evidence="1">Multi-pass membrane protein</topology>
    </subcellularLocation>
</comment>
<dbReference type="InterPro" id="IPR004268">
    <property type="entry name" value="MurJ"/>
</dbReference>
<name>Q7MA69_WOLSU</name>
<feature type="transmembrane region" description="Helical" evidence="10">
    <location>
        <begin position="410"/>
        <end position="428"/>
    </location>
</feature>
<evidence type="ECO:0000256" key="3">
    <source>
        <dbReference type="ARBA" id="ARBA00022692"/>
    </source>
</evidence>
<evidence type="ECO:0000313" key="13">
    <source>
        <dbReference type="Proteomes" id="UP000000422"/>
    </source>
</evidence>
<proteinExistence type="inferred from homology"/>
<feature type="transmembrane region" description="Helical" evidence="10">
    <location>
        <begin position="434"/>
        <end position="454"/>
    </location>
</feature>
<dbReference type="STRING" id="273121.WS0442"/>
<evidence type="ECO:0000256" key="4">
    <source>
        <dbReference type="ARBA" id="ARBA00022960"/>
    </source>
</evidence>
<evidence type="ECO:0000256" key="7">
    <source>
        <dbReference type="ARBA" id="ARBA00023136"/>
    </source>
</evidence>
<evidence type="ECO:0000256" key="9">
    <source>
        <dbReference type="ARBA" id="ARBA00061532"/>
    </source>
</evidence>
<dbReference type="PIRSF" id="PIRSF002869">
    <property type="entry name" value="MviN"/>
    <property type="match status" value="1"/>
</dbReference>
<comment type="similarity">
    <text evidence="9 10 11">Belongs to the MurJ/MviN family.</text>
</comment>
<comment type="pathway">
    <text evidence="10">Cell wall biogenesis; peptidoglycan biosynthesis.</text>
</comment>
<evidence type="ECO:0000256" key="2">
    <source>
        <dbReference type="ARBA" id="ARBA00022475"/>
    </source>
</evidence>
<evidence type="ECO:0000313" key="12">
    <source>
        <dbReference type="EMBL" id="CAE09584.1"/>
    </source>
</evidence>
<sequence>MTCLKHFLFLLYSSPPCLKRSLMLRRAFLTNSSGILLSRIFGFLRDLMTASVLGASVYSDIFFVAFKIPNLFRRVFGEGAFNQAFLPSFIGARHKGAFTLSVGVIFLGVLTLISLLVTLFAPYFTKLLAFGFSDEQVALAAPLVAINFWYLWLVFVVTFLGAILQYKRRFSASAYSTILLNVAMIAALYLARGREGYEVVVWLSWGVLVGGVLQILFHLPSFIKAGFGRMLLAGCKHWRTHKEERQNSLRRFFKQFFPAMLGASTAQIAAFIDTLLASFLASGAISYLYYANRIFQLPLAVFAIAVSTALFPTVARAIKNQNSTEALFHLKRSFWFLLYMLVFSTLGGILLSKEIIWMLFERGEFTRNDTIESARVLSMYMIGLLPFGIAKIFSLWLYSHSKQGLAAKISAKALLGGTILSVIFMQFWGASGLALAGSVSGFLLLYWTIEAFGAKEFWGIIQDKKGWVILLGLTLVEVLLIEGSRAWLFGKVV</sequence>
<keyword evidence="10" id="KW-0997">Cell inner membrane</keyword>
<dbReference type="AlphaFoldDB" id="Q7MA69"/>